<dbReference type="PANTHER" id="PTHR19432:SF35">
    <property type="entry name" value="SOLUTE CARRIER FAMILY 45 MEMBER 3 ISOFORM X1"/>
    <property type="match status" value="1"/>
</dbReference>
<dbReference type="OrthoDB" id="28755at2759"/>
<keyword evidence="5 6" id="KW-0472">Membrane</keyword>
<dbReference type="Gene3D" id="1.20.1250.20">
    <property type="entry name" value="MFS general substrate transporter like domains"/>
    <property type="match status" value="1"/>
</dbReference>
<protein>
    <recommendedName>
        <fullName evidence="9">Major facilitator superfamily (MFS) profile domain-containing protein</fullName>
    </recommendedName>
</protein>
<dbReference type="EMBL" id="KN847529">
    <property type="protein sequence ID" value="KIW09334.1"/>
    <property type="molecule type" value="Genomic_DNA"/>
</dbReference>
<feature type="transmembrane region" description="Helical" evidence="6">
    <location>
        <begin position="262"/>
        <end position="284"/>
    </location>
</feature>
<evidence type="ECO:0000313" key="8">
    <source>
        <dbReference type="Proteomes" id="UP000053259"/>
    </source>
</evidence>
<name>A0A0D2BD13_9PEZI</name>
<dbReference type="VEuPathDB" id="FungiDB:PV09_00239"/>
<gene>
    <name evidence="7" type="ORF">PV09_00239</name>
</gene>
<dbReference type="Proteomes" id="UP000053259">
    <property type="component" value="Unassembled WGS sequence"/>
</dbReference>
<feature type="transmembrane region" description="Helical" evidence="6">
    <location>
        <begin position="376"/>
        <end position="396"/>
    </location>
</feature>
<dbReference type="GeneID" id="27308212"/>
<feature type="transmembrane region" description="Helical" evidence="6">
    <location>
        <begin position="74"/>
        <end position="94"/>
    </location>
</feature>
<evidence type="ECO:0000256" key="6">
    <source>
        <dbReference type="SAM" id="Phobius"/>
    </source>
</evidence>
<reference evidence="7 8" key="1">
    <citation type="submission" date="2015-01" db="EMBL/GenBank/DDBJ databases">
        <title>The Genome Sequence of Ochroconis gallopava CBS43764.</title>
        <authorList>
            <consortium name="The Broad Institute Genomics Platform"/>
            <person name="Cuomo C."/>
            <person name="de Hoog S."/>
            <person name="Gorbushina A."/>
            <person name="Stielow B."/>
            <person name="Teixiera M."/>
            <person name="Abouelleil A."/>
            <person name="Chapman S.B."/>
            <person name="Priest M."/>
            <person name="Young S.K."/>
            <person name="Wortman J."/>
            <person name="Nusbaum C."/>
            <person name="Birren B."/>
        </authorList>
    </citation>
    <scope>NUCLEOTIDE SEQUENCE [LARGE SCALE GENOMIC DNA]</scope>
    <source>
        <strain evidence="7 8">CBS 43764</strain>
    </source>
</reference>
<evidence type="ECO:0000256" key="2">
    <source>
        <dbReference type="ARBA" id="ARBA00022448"/>
    </source>
</evidence>
<feature type="transmembrane region" description="Helical" evidence="6">
    <location>
        <begin position="533"/>
        <end position="550"/>
    </location>
</feature>
<feature type="transmembrane region" description="Helical" evidence="6">
    <location>
        <begin position="114"/>
        <end position="134"/>
    </location>
</feature>
<evidence type="ECO:0000256" key="5">
    <source>
        <dbReference type="ARBA" id="ARBA00023136"/>
    </source>
</evidence>
<feature type="transmembrane region" description="Helical" evidence="6">
    <location>
        <begin position="323"/>
        <end position="345"/>
    </location>
</feature>
<dbReference type="SUPFAM" id="SSF103473">
    <property type="entry name" value="MFS general substrate transporter"/>
    <property type="match status" value="2"/>
</dbReference>
<dbReference type="GO" id="GO:0005886">
    <property type="term" value="C:plasma membrane"/>
    <property type="evidence" value="ECO:0007669"/>
    <property type="project" value="TreeGrafter"/>
</dbReference>
<feature type="transmembrane region" description="Helical" evidence="6">
    <location>
        <begin position="417"/>
        <end position="435"/>
    </location>
</feature>
<evidence type="ECO:0000256" key="4">
    <source>
        <dbReference type="ARBA" id="ARBA00022989"/>
    </source>
</evidence>
<dbReference type="PANTHER" id="PTHR19432">
    <property type="entry name" value="SUGAR TRANSPORTER"/>
    <property type="match status" value="1"/>
</dbReference>
<feature type="transmembrane region" description="Helical" evidence="6">
    <location>
        <begin position="498"/>
        <end position="521"/>
    </location>
</feature>
<evidence type="ECO:0000256" key="1">
    <source>
        <dbReference type="ARBA" id="ARBA00004141"/>
    </source>
</evidence>
<keyword evidence="2" id="KW-0813">Transport</keyword>
<dbReference type="InterPro" id="IPR036259">
    <property type="entry name" value="MFS_trans_sf"/>
</dbReference>
<feature type="transmembrane region" description="Helical" evidence="6">
    <location>
        <begin position="225"/>
        <end position="250"/>
    </location>
</feature>
<evidence type="ECO:0008006" key="9">
    <source>
        <dbReference type="Google" id="ProtNLM"/>
    </source>
</evidence>
<evidence type="ECO:0000256" key="3">
    <source>
        <dbReference type="ARBA" id="ARBA00022692"/>
    </source>
</evidence>
<feature type="transmembrane region" description="Helical" evidence="6">
    <location>
        <begin position="441"/>
        <end position="464"/>
    </location>
</feature>
<feature type="transmembrane region" description="Helical" evidence="6">
    <location>
        <begin position="184"/>
        <end position="204"/>
    </location>
</feature>
<organism evidence="7 8">
    <name type="scientific">Verruconis gallopava</name>
    <dbReference type="NCBI Taxonomy" id="253628"/>
    <lineage>
        <taxon>Eukaryota</taxon>
        <taxon>Fungi</taxon>
        <taxon>Dikarya</taxon>
        <taxon>Ascomycota</taxon>
        <taxon>Pezizomycotina</taxon>
        <taxon>Dothideomycetes</taxon>
        <taxon>Pleosporomycetidae</taxon>
        <taxon>Venturiales</taxon>
        <taxon>Sympoventuriaceae</taxon>
        <taxon>Verruconis</taxon>
    </lineage>
</organism>
<sequence>MYTRIIHNNLLCSPSVSQRSIPPRLLDFFFGLRMRPFRFPSVPKTRSLIKYHSLEDGDDRLSNYGYDRRRELSVFRLIALTCSAGGLQVVLSLIMSNGTPFLITIGLPESLTAVVWVVAPLSGVFVQPYVGLLSDQCQLSWGRRRPFILAGAVGCVFCMLGLASSKTVIHGIASALGANPFSTISRGFVLMSAILFLFGLYIFIQPLQAGIRSLIVDSCPTQQQIIASAWASRLTGVGNIIGYLFGFVPVRRLFPSLNISQFAWLCLVASLVLSLTVISTCHFIKEQDPRTLPSTVSEKRSFLGTIKHILWSAKTMPKKIQDVCVVQFFAWLGWFPYLFYISSYVGDLYAAPLLAKDISSSGQALIIEDAVRLGSLASLVFSIFALVTNMLIPSLIKDESKHVSSLSHPLRRITMTRAWSLSHLLFSFTLLSTLLPQTQTTATIIASVIGISWAFTLWVPFALIGREIAARQELNAKVLEGELEMEPLRQDQAGSIMGLHNCAISAPQILAALVCGSIFWICPKIGVQDSIGWVLRFGSVGGFIASALAARMDA</sequence>
<keyword evidence="3 6" id="KW-0812">Transmembrane</keyword>
<dbReference type="InParanoid" id="A0A0D2BD13"/>
<dbReference type="AlphaFoldDB" id="A0A0D2BD13"/>
<feature type="transmembrane region" description="Helical" evidence="6">
    <location>
        <begin position="146"/>
        <end position="164"/>
    </location>
</feature>
<proteinExistence type="predicted"/>
<comment type="subcellular location">
    <subcellularLocation>
        <location evidence="1">Membrane</location>
        <topology evidence="1">Multi-pass membrane protein</topology>
    </subcellularLocation>
</comment>
<evidence type="ECO:0000313" key="7">
    <source>
        <dbReference type="EMBL" id="KIW09334.1"/>
    </source>
</evidence>
<keyword evidence="8" id="KW-1185">Reference proteome</keyword>
<keyword evidence="4 6" id="KW-1133">Transmembrane helix</keyword>
<dbReference type="GO" id="GO:0008506">
    <property type="term" value="F:sucrose:proton symporter activity"/>
    <property type="evidence" value="ECO:0007669"/>
    <property type="project" value="TreeGrafter"/>
</dbReference>
<accession>A0A0D2BD13</accession>
<dbReference type="RefSeq" id="XP_016219203.1">
    <property type="nucleotide sequence ID" value="XM_016352946.1"/>
</dbReference>